<dbReference type="EMBL" id="JACHKZ010000013">
    <property type="protein sequence ID" value="MBB6578339.1"/>
    <property type="molecule type" value="Genomic_DNA"/>
</dbReference>
<reference evidence="2 3" key="1">
    <citation type="submission" date="2020-08" db="EMBL/GenBank/DDBJ databases">
        <title>Functional genomics of gut bacteria from endangered species of beetles.</title>
        <authorList>
            <person name="Carlos-Shanley C."/>
        </authorList>
    </citation>
    <scope>NUCLEOTIDE SEQUENCE [LARGE SCALE GENOMIC DNA]</scope>
    <source>
        <strain evidence="2 3">S00124</strain>
    </source>
</reference>
<dbReference type="Proteomes" id="UP000562492">
    <property type="component" value="Unassembled WGS sequence"/>
</dbReference>
<accession>A0ABR6RGQ7</accession>
<feature type="domain" description="IPTL-CTERM protein sorting" evidence="1">
    <location>
        <begin position="417"/>
        <end position="444"/>
    </location>
</feature>
<name>A0ABR6RGQ7_9BURK</name>
<proteinExistence type="predicted"/>
<sequence>MVILGGSWLGAQAATIQVQPNSNYFSGWQFNTSTSAGTGCGSENTPATTTFAGTLGTGSFQLTADASPTPEQWQNCPSWTFGGGMPTGISAPASVSAVNIRRGNTQYTFAQPLPVGTTFFVQDVDSQETVNISFLSCSNQVIDASSFDLLRVSNSSATTPPVTPGASWVATTASVNVNSPNELFGITIRDSNVCSVRLISTANSNSGGELFFFGLPAPTVTAVDDTGTTTQAAPITVDLRANDSTSQPGYVNLNTPSITAQPTNGTVSIDGSGQAVYTPNASFTGTDTFKYQVCTQTAVPQCAEATATITVNGVPPAPPVINDASYTTPMNTPVSGNAGTGGQAPAGSVFQAVTPPANGQLSIDPATGAFTYTPNAGYTGSDTTTVRVCLPAPNSTLCDDAVLTFNMQNNGTGSSTTPVPTLGEWGLIGLTSLVAMLGVSRLRRRQS</sequence>
<dbReference type="Pfam" id="PF17963">
    <property type="entry name" value="Big_9"/>
    <property type="match status" value="2"/>
</dbReference>
<dbReference type="NCBIfam" id="TIGR04174">
    <property type="entry name" value="IPTL_CTERM"/>
    <property type="match status" value="1"/>
</dbReference>
<evidence type="ECO:0000313" key="3">
    <source>
        <dbReference type="Proteomes" id="UP000562492"/>
    </source>
</evidence>
<dbReference type="Pfam" id="PF18203">
    <property type="entry name" value="IPTL-CTERM"/>
    <property type="match status" value="1"/>
</dbReference>
<keyword evidence="3" id="KW-1185">Reference proteome</keyword>
<dbReference type="Gene3D" id="2.60.40.3440">
    <property type="match status" value="2"/>
</dbReference>
<evidence type="ECO:0000259" key="1">
    <source>
        <dbReference type="Pfam" id="PF18203"/>
    </source>
</evidence>
<gene>
    <name evidence="2" type="ORF">HNP33_002420</name>
</gene>
<comment type="caution">
    <text evidence="2">The sequence shown here is derived from an EMBL/GenBank/DDBJ whole genome shotgun (WGS) entry which is preliminary data.</text>
</comment>
<protein>
    <recommendedName>
        <fullName evidence="1">IPTL-CTERM protein sorting domain-containing protein</fullName>
    </recommendedName>
</protein>
<dbReference type="InterPro" id="IPR026442">
    <property type="entry name" value="IPTL_CTERM"/>
</dbReference>
<organism evidence="2 3">
    <name type="scientific">Comamonas odontotermitis</name>
    <dbReference type="NCBI Taxonomy" id="379895"/>
    <lineage>
        <taxon>Bacteria</taxon>
        <taxon>Pseudomonadati</taxon>
        <taxon>Pseudomonadota</taxon>
        <taxon>Betaproteobacteria</taxon>
        <taxon>Burkholderiales</taxon>
        <taxon>Comamonadaceae</taxon>
        <taxon>Comamonas</taxon>
    </lineage>
</organism>
<evidence type="ECO:0000313" key="2">
    <source>
        <dbReference type="EMBL" id="MBB6578339.1"/>
    </source>
</evidence>